<dbReference type="Proteomes" id="UP000030693">
    <property type="component" value="Unassembled WGS sequence"/>
</dbReference>
<dbReference type="InterPro" id="IPR007123">
    <property type="entry name" value="Gelsolin-like_dom"/>
</dbReference>
<dbReference type="PANTHER" id="PTHR24112:SF66">
    <property type="entry name" value="LEUCINE-RICH REPEAT, ISOFORM F"/>
    <property type="match status" value="1"/>
</dbReference>
<dbReference type="EMBL" id="KB932201">
    <property type="protein sequence ID" value="KCV73326.1"/>
    <property type="molecule type" value="Genomic_DNA"/>
</dbReference>
<dbReference type="PANTHER" id="PTHR24112">
    <property type="entry name" value="LEUCINE-RICH REPEAT, ISOFORM F-RELATED"/>
    <property type="match status" value="1"/>
</dbReference>
<proteinExistence type="predicted"/>
<dbReference type="STRING" id="691883.A0A058ZH85"/>
<dbReference type="Gene3D" id="3.40.20.10">
    <property type="entry name" value="Severin"/>
    <property type="match status" value="3"/>
</dbReference>
<dbReference type="SUPFAM" id="SSF55753">
    <property type="entry name" value="Actin depolymerizing proteins"/>
    <property type="match status" value="4"/>
</dbReference>
<evidence type="ECO:0000256" key="1">
    <source>
        <dbReference type="SAM" id="MobiDB-lite"/>
    </source>
</evidence>
<feature type="region of interest" description="Disordered" evidence="1">
    <location>
        <begin position="1695"/>
        <end position="1739"/>
    </location>
</feature>
<dbReference type="SUPFAM" id="SSF52047">
    <property type="entry name" value="RNI-like"/>
    <property type="match status" value="1"/>
</dbReference>
<evidence type="ECO:0000259" key="2">
    <source>
        <dbReference type="Pfam" id="PF00626"/>
    </source>
</evidence>
<dbReference type="OrthoDB" id="18598at2759"/>
<dbReference type="GO" id="GO:0030027">
    <property type="term" value="C:lamellipodium"/>
    <property type="evidence" value="ECO:0007669"/>
    <property type="project" value="TreeGrafter"/>
</dbReference>
<dbReference type="GO" id="GO:0034315">
    <property type="term" value="P:regulation of Arp2/3 complex-mediated actin nucleation"/>
    <property type="evidence" value="ECO:0007669"/>
    <property type="project" value="TreeGrafter"/>
</dbReference>
<dbReference type="eggNOG" id="KOG4242">
    <property type="taxonomic scope" value="Eukaryota"/>
</dbReference>
<dbReference type="InterPro" id="IPR007122">
    <property type="entry name" value="Villin/Gelsolin"/>
</dbReference>
<name>A0A058ZH85_FONAL</name>
<dbReference type="InterPro" id="IPR032675">
    <property type="entry name" value="LRR_dom_sf"/>
</dbReference>
<feature type="region of interest" description="Disordered" evidence="1">
    <location>
        <begin position="892"/>
        <end position="915"/>
    </location>
</feature>
<organism evidence="3">
    <name type="scientific">Fonticula alba</name>
    <name type="common">Slime mold</name>
    <dbReference type="NCBI Taxonomy" id="691883"/>
    <lineage>
        <taxon>Eukaryota</taxon>
        <taxon>Rotosphaerida</taxon>
        <taxon>Fonticulaceae</taxon>
        <taxon>Fonticula</taxon>
    </lineage>
</organism>
<dbReference type="RefSeq" id="XP_009493027.1">
    <property type="nucleotide sequence ID" value="XM_009494752.1"/>
</dbReference>
<evidence type="ECO:0000313" key="3">
    <source>
        <dbReference type="EMBL" id="KCV73326.1"/>
    </source>
</evidence>
<dbReference type="Gene3D" id="3.80.10.10">
    <property type="entry name" value="Ribonuclease Inhibitor"/>
    <property type="match status" value="1"/>
</dbReference>
<sequence>MAAASPSVSSSRVDRLVTKLAIWNQPARAATGAPSASAEDLLKQELEKRGTVEYFSDPSVEFKCQRLIGSPGSFSMVAQALQGGRAPMAGQCSSTIPGTFAAVSSGLVLIDDFNIFFADSTKIFHQIHLLDVAIVNSEASPNELILECQSPFDSSIAAETLSRRQGDEDPDPAAGSGAADAPPAGPDAPPGTSINGVELPAGGGSVPASQTTLHVFIRFSPGMCDPFIRVLLERFYAVYPSSPRLPFSLEVTPPDRLAVLKAHLPHGDPADFALSYRASCFRFPKALTPLQSHLLVLGTLAAEEAALAAAELAHHAAQADSASYLDGSEVPGKLSSAHGHPLLRGTFRMGRFWRPDLDLDTVHDHMAALLWSLAYSRRWSSLTFGPDPSPELHLAAIHAQGGQVPRSQFDPLNTRLDFLAAAGAAGGPAVSSSATTSDSTSFEGLGASIVALALGASRTLAMASSFSPGILSSDGSEGVASPDHQNPTALAAEEATSSPGAPLPALPLRTRRHRALGSSSGSGLNGATAREKAHAAYLPLSPLALDALAQLMALGDRTPFAYIEASRVGLTVDPVELLAGRARLLHPAVDGAGSSVAIASGGGGGGGGSGGGGVAAAVGMSPSSSMTFFSPSSTSARVSPADGPTASELHSLDLSGNLLCDRALTSLADYLLTCGISLRGLAISESVTNPRGRGMAALCRSLLLLQPANLTRLELRSIRLDRYVLSALSPVLRAAVNLERLDIARTRLKLEYVVEDFSKGCARSLKYLDISENETSCLKPLSDIIQHCENLKYLDMSHNPLSLDSLPVFIRYLLVNPCLADVCLVLRDVGLNAETAELIFGLISHNIVALDISDNFLGNAGLEAVASSLLAGSSSLRSLVMDRCFGAAHSPGEHGRMRFGPGTGGSRSGAGPPAPVSRPAQLFAQMLRSCVASDRSDGAATAPSADVTQGPCIERLSMRGDYGQSSGRAGACCLRQDLVEAILPALRFNQSLRAVDLSGHAGEDAALVALVEVLKHNSTLQSVSLDNNGSTMLGFEKLLTALETNHTLRRFPLPVQDILAYRAATRGAGGVGGQITTTWKTIHSLLLRNSAQGSSLVQQRHLACRSLDRACVRRLLLAGVSVRLCDDSLAAPLAMVSDEEDITPLLARQTAAVLCTDLSLEHVQLRGSGEWSTAPLLSIPVTRLREVTPLTVRTLRPTSSEDSAGPGPDIVHVVRIDIGPASAATSSTGSPLSPVSPVSPAAPLPASVLVVVPGVSLQADVVALLRRLRDESDALHLVLPQPGAAARARATSTSTSVATRQSIRYSILQSAAPRSAEAIDASVSFEGALASSGAPNVSRLRNQDLIRDRRHTIRLLAGARASLLLGPDTMASALHTPPPLSPVSPSSAGAGPGAARELPNWAMSVLSHREQRARLDAADPEAEPAAASAHEQRADAASDFLRSLRERIQDYIPPVSAPRTFLYTLKGHSVVRARLIPELSVSRLNEGDAFVLIIESQPAAATSVPPAGSQSSQYRAFDANIYVWSGRRASRRERDAARLFARDVALQDYFSANIITVSDDTAEFWQTLHGRRADVTSEYDAGLDAVEEGAWTRAYTLLRVAANPSDSDHASGTVVERVAISADESAQAASGRLRPSLDPGAAYVLDTEAGEVFTWVGPRTPTVLRVTAALLAVDRAEAFVERRLFKRAGGSRGAAVTAAGVSPTRQPDSRRPSIGSIDSDHEVNDRSADAPAGTPSNGLASNTCFATVRSEVSGRESVFWRSKFDDWFDSSSLLSLDTLPQIREHVKVLATFGQADDFVVSPTGREAPWMQLVPGRRAGAGSIQTDSHSAGISLASAQGRVFLVDEVEQKSLDVTRDALFEGVPFTTGVPPPPLLLFSEDCLFFYIDESALSPERTLILWQGSQTTRFKRKIARGLINEFQLAGALPRLFIISQFEEPNWFTTFIGRPLVYRRGASHPRLTFRHNPSRLFRVPPLEAGTSGSPKTASPGSKPMIATATAAAAAAAAAATTSTTTAANAVDPLVTVSAGPHAQRQASLTQHLHWLSTLVSTEAGPDNTPVTAVTLYQLKPYLAGMRDLAVEADCHWSALNSRDCFILQARVGSLAGEVGGPGAGAGPDRTAFTVVWAGSLASPAEVANAQHIAQAMGSSAATETISEPPGPDGKLPVAATPRMAAAWRHFCHYLGLDTDTPVGMIGRPIPAPPIPSRPTPLWPVLLEISFPNLASPYINLERLPVRTFHQRDLRPDCAYIVDPAVRSLRDVTTDPAPGEGAPPRPGVFLWIGPMCPAFLPPVPSVADAGSSPVLESLGLTIGSCSFELLVRVAAEYASHVGLDPRAGVTVVLAGTEPSTFSAHFAGWSGAYTPGPDAVAHSNRLLRYDLIVKRPWPAGVAVTSPDALELLLPERTLRQLLLAPHYWPSTGVHRRFARLPDWIRTNLKLELELQI</sequence>
<dbReference type="SMART" id="SM00368">
    <property type="entry name" value="LRR_RI"/>
    <property type="match status" value="3"/>
</dbReference>
<feature type="region of interest" description="Disordered" evidence="1">
    <location>
        <begin position="472"/>
        <end position="505"/>
    </location>
</feature>
<feature type="region of interest" description="Disordered" evidence="1">
    <location>
        <begin position="1971"/>
        <end position="1991"/>
    </location>
</feature>
<accession>A0A058ZH85</accession>
<dbReference type="GO" id="GO:0051015">
    <property type="term" value="F:actin filament binding"/>
    <property type="evidence" value="ECO:0007669"/>
    <property type="project" value="InterPro"/>
</dbReference>
<keyword evidence="4" id="KW-1185">Reference proteome</keyword>
<dbReference type="Pfam" id="PF00626">
    <property type="entry name" value="Gelsolin"/>
    <property type="match status" value="1"/>
</dbReference>
<dbReference type="SMART" id="SM00262">
    <property type="entry name" value="GEL"/>
    <property type="match status" value="2"/>
</dbReference>
<reference evidence="3" key="1">
    <citation type="submission" date="2013-04" db="EMBL/GenBank/DDBJ databases">
        <title>The Genome Sequence of Fonticula alba ATCC 38817.</title>
        <authorList>
            <consortium name="The Broad Institute Genomics Platform"/>
            <person name="Russ C."/>
            <person name="Cuomo C."/>
            <person name="Burger G."/>
            <person name="Gray M.W."/>
            <person name="Holland P.W.H."/>
            <person name="King N."/>
            <person name="Lang F.B.F."/>
            <person name="Roger A.J."/>
            <person name="Ruiz-Trillo I."/>
            <person name="Brown M."/>
            <person name="Walker B."/>
            <person name="Young S."/>
            <person name="Zeng Q."/>
            <person name="Gargeya S."/>
            <person name="Fitzgerald M."/>
            <person name="Haas B."/>
            <person name="Abouelleil A."/>
            <person name="Allen A.W."/>
            <person name="Alvarado L."/>
            <person name="Arachchi H.M."/>
            <person name="Berlin A.M."/>
            <person name="Chapman S.B."/>
            <person name="Gainer-Dewar J."/>
            <person name="Goldberg J."/>
            <person name="Griggs A."/>
            <person name="Gujja S."/>
            <person name="Hansen M."/>
            <person name="Howarth C."/>
            <person name="Imamovic A."/>
            <person name="Ireland A."/>
            <person name="Larimer J."/>
            <person name="McCowan C."/>
            <person name="Murphy C."/>
            <person name="Pearson M."/>
            <person name="Poon T.W."/>
            <person name="Priest M."/>
            <person name="Roberts A."/>
            <person name="Saif S."/>
            <person name="Shea T."/>
            <person name="Sisk P."/>
            <person name="Sykes S."/>
            <person name="Wortman J."/>
            <person name="Nusbaum C."/>
            <person name="Birren B."/>
        </authorList>
    </citation>
    <scope>NUCLEOTIDE SEQUENCE [LARGE SCALE GENOMIC DNA]</scope>
    <source>
        <strain evidence="3">ATCC 38817</strain>
    </source>
</reference>
<feature type="domain" description="Gelsolin-like" evidence="2">
    <location>
        <begin position="1476"/>
        <end position="1559"/>
    </location>
</feature>
<feature type="region of interest" description="Disordered" evidence="1">
    <location>
        <begin position="1375"/>
        <end position="1395"/>
    </location>
</feature>
<protein>
    <recommendedName>
        <fullName evidence="2">Gelsolin-like domain-containing protein</fullName>
    </recommendedName>
</protein>
<evidence type="ECO:0000313" key="4">
    <source>
        <dbReference type="Proteomes" id="UP000030693"/>
    </source>
</evidence>
<dbReference type="InterPro" id="IPR029006">
    <property type="entry name" value="ADF-H/Gelsolin-like_dom_sf"/>
</dbReference>
<feature type="compositionally biased region" description="Low complexity" evidence="1">
    <location>
        <begin position="1383"/>
        <end position="1395"/>
    </location>
</feature>
<dbReference type="GO" id="GO:0016477">
    <property type="term" value="P:cell migration"/>
    <property type="evidence" value="ECO:0007669"/>
    <property type="project" value="TreeGrafter"/>
</dbReference>
<dbReference type="InterPro" id="IPR051279">
    <property type="entry name" value="PP1-Reg/Actin-Interact_Protein"/>
</dbReference>
<feature type="compositionally biased region" description="Polar residues" evidence="1">
    <location>
        <begin position="1979"/>
        <end position="1988"/>
    </location>
</feature>
<feature type="compositionally biased region" description="Low complexity" evidence="1">
    <location>
        <begin position="172"/>
        <end position="182"/>
    </location>
</feature>
<dbReference type="GeneID" id="20525592"/>
<dbReference type="GO" id="GO:0005886">
    <property type="term" value="C:plasma membrane"/>
    <property type="evidence" value="ECO:0007669"/>
    <property type="project" value="TreeGrafter"/>
</dbReference>
<gene>
    <name evidence="3" type="ORF">H696_00867</name>
</gene>
<feature type="compositionally biased region" description="Basic and acidic residues" evidence="1">
    <location>
        <begin position="1718"/>
        <end position="1728"/>
    </location>
</feature>
<feature type="region of interest" description="Disordered" evidence="1">
    <location>
        <begin position="161"/>
        <end position="201"/>
    </location>
</feature>